<proteinExistence type="predicted"/>
<evidence type="ECO:0000313" key="1">
    <source>
        <dbReference type="EMBL" id="XRI74613.1"/>
    </source>
</evidence>
<keyword evidence="2" id="KW-1185">Reference proteome</keyword>
<sequence length="122" mass="13707">MSSNDVIKVFVKKIVREVSDGLSDVEKWLSNKGKEGAEQDAQGSGFSSADGDSYAISLRRALRRIDSESLSILELSGISFCIRDSTLQEMKKIYDKEMDEETRNKIRMIAGNSYTHPESRKP</sequence>
<organism evidence="1 2">
    <name type="scientific">Acidithiobacillus montserratensis</name>
    <dbReference type="NCBI Taxonomy" id="2729135"/>
    <lineage>
        <taxon>Bacteria</taxon>
        <taxon>Pseudomonadati</taxon>
        <taxon>Pseudomonadota</taxon>
        <taxon>Acidithiobacillia</taxon>
        <taxon>Acidithiobacillales</taxon>
        <taxon>Acidithiobacillaceae</taxon>
        <taxon>Acidithiobacillus</taxon>
    </lineage>
</organism>
<protein>
    <submittedName>
        <fullName evidence="1">Uncharacterized protein</fullName>
    </submittedName>
</protein>
<name>A0ACD5HJR7_9PROT</name>
<dbReference type="EMBL" id="CP127526">
    <property type="protein sequence ID" value="XRI74613.1"/>
    <property type="molecule type" value="Genomic_DNA"/>
</dbReference>
<evidence type="ECO:0000313" key="2">
    <source>
        <dbReference type="Proteomes" id="UP001195965"/>
    </source>
</evidence>
<dbReference type="Proteomes" id="UP001195965">
    <property type="component" value="Chromosome"/>
</dbReference>
<reference evidence="1 2" key="1">
    <citation type="journal article" date="2021" name="ISME J.">
        <title>Genomic evolution of the class Acidithiobacillia: deep-branching Proteobacteria living in extreme acidic conditions.</title>
        <authorList>
            <person name="Moya-Beltran A."/>
            <person name="Beard S."/>
            <person name="Rojas-Villalobos C."/>
            <person name="Issotta F."/>
            <person name="Gallardo Y."/>
            <person name="Ulloa R."/>
            <person name="Giaveno A."/>
            <person name="Degli Esposti M."/>
            <person name="Johnson D.B."/>
            <person name="Quatrini R."/>
        </authorList>
    </citation>
    <scope>NUCLEOTIDE SEQUENCE [LARGE SCALE GENOMIC DNA]</scope>
    <source>
        <strain evidence="1 2">GG1-14</strain>
    </source>
</reference>
<gene>
    <name evidence="1" type="ORF">HHS34_005325</name>
</gene>
<accession>A0ACD5HJR7</accession>